<keyword evidence="3" id="KW-1185">Reference proteome</keyword>
<evidence type="ECO:0000313" key="3">
    <source>
        <dbReference type="Proteomes" id="UP001252270"/>
    </source>
</evidence>
<evidence type="ECO:0000259" key="1">
    <source>
        <dbReference type="SMART" id="SM00487"/>
    </source>
</evidence>
<keyword evidence="2" id="KW-0347">Helicase</keyword>
<dbReference type="InterPro" id="IPR055180">
    <property type="entry name" value="HsdR_RecA-like_helicase_dom_2"/>
</dbReference>
<dbReference type="SUPFAM" id="SSF52540">
    <property type="entry name" value="P-loop containing nucleoside triphosphate hydrolases"/>
    <property type="match status" value="1"/>
</dbReference>
<dbReference type="PANTHER" id="PTHR42927">
    <property type="entry name" value="HELICASE SUPERFAMILY 1 AND 2 DOMAIN-CONTAINING PROTEIN"/>
    <property type="match status" value="1"/>
</dbReference>
<keyword evidence="2" id="KW-0378">Hydrolase</keyword>
<feature type="domain" description="Helicase ATP-binding" evidence="1">
    <location>
        <begin position="294"/>
        <end position="563"/>
    </location>
</feature>
<accession>A0ABU1GJZ1</accession>
<dbReference type="InterPro" id="IPR007409">
    <property type="entry name" value="Restrct_endonuc_type1_HsdR_N"/>
</dbReference>
<dbReference type="InterPro" id="IPR014001">
    <property type="entry name" value="Helicase_ATP-bd"/>
</dbReference>
<comment type="caution">
    <text evidence="2">The sequence shown here is derived from an EMBL/GenBank/DDBJ whole genome shotgun (WGS) entry which is preliminary data.</text>
</comment>
<dbReference type="Gene3D" id="3.40.50.300">
    <property type="entry name" value="P-loop containing nucleotide triphosphate hydrolases"/>
    <property type="match status" value="3"/>
</dbReference>
<keyword evidence="2" id="KW-0067">ATP-binding</keyword>
<proteinExistence type="predicted"/>
<dbReference type="SMART" id="SM00487">
    <property type="entry name" value="DEXDc"/>
    <property type="match status" value="1"/>
</dbReference>
<gene>
    <name evidence="2" type="ORF">QC820_05860</name>
</gene>
<dbReference type="RefSeq" id="WP_309636134.1">
    <property type="nucleotide sequence ID" value="NZ_JARWAL010000004.1"/>
</dbReference>
<dbReference type="Pfam" id="PF22679">
    <property type="entry name" value="T1R_D3-like"/>
    <property type="match status" value="1"/>
</dbReference>
<dbReference type="InterPro" id="IPR040980">
    <property type="entry name" value="SWI2_SNF2"/>
</dbReference>
<reference evidence="2 3" key="1">
    <citation type="submission" date="2023-04" db="EMBL/GenBank/DDBJ databases">
        <title>A long-awaited taxogenomic arrangement of the family Halomonadaceae.</title>
        <authorList>
            <person name="De La Haba R."/>
            <person name="Chuvochina M."/>
            <person name="Wittouck S."/>
            <person name="Arahal D.R."/>
            <person name="Sanchez-Porro C."/>
            <person name="Hugenholtz P."/>
            <person name="Ventosa A."/>
        </authorList>
    </citation>
    <scope>NUCLEOTIDE SEQUENCE [LARGE SCALE GENOMIC DNA]</scope>
    <source>
        <strain evidence="2 3">DSM 17332</strain>
    </source>
</reference>
<dbReference type="EMBL" id="JARWAL010000004">
    <property type="protein sequence ID" value="MDR5892335.1"/>
    <property type="molecule type" value="Genomic_DNA"/>
</dbReference>
<organism evidence="2 3">
    <name type="scientific">Halomonas mongoliensis</name>
    <dbReference type="NCBI Taxonomy" id="321265"/>
    <lineage>
        <taxon>Bacteria</taxon>
        <taxon>Pseudomonadati</taxon>
        <taxon>Pseudomonadota</taxon>
        <taxon>Gammaproteobacteria</taxon>
        <taxon>Oceanospirillales</taxon>
        <taxon>Halomonadaceae</taxon>
        <taxon>Halomonas</taxon>
    </lineage>
</organism>
<keyword evidence="2" id="KW-0547">Nucleotide-binding</keyword>
<dbReference type="Proteomes" id="UP001252270">
    <property type="component" value="Unassembled WGS sequence"/>
</dbReference>
<evidence type="ECO:0000313" key="2">
    <source>
        <dbReference type="EMBL" id="MDR5892335.1"/>
    </source>
</evidence>
<dbReference type="Pfam" id="PF04313">
    <property type="entry name" value="HSDR_N"/>
    <property type="match status" value="1"/>
</dbReference>
<dbReference type="GO" id="GO:0004386">
    <property type="term" value="F:helicase activity"/>
    <property type="evidence" value="ECO:0007669"/>
    <property type="project" value="UniProtKB-KW"/>
</dbReference>
<dbReference type="Gene3D" id="3.90.1570.50">
    <property type="match status" value="1"/>
</dbReference>
<dbReference type="InterPro" id="IPR027417">
    <property type="entry name" value="P-loop_NTPase"/>
</dbReference>
<dbReference type="PANTHER" id="PTHR42927:SF1">
    <property type="entry name" value="HELICASE SUPERFAMILY 1 AND 2 DOMAIN-CONTAINING PROTEIN"/>
    <property type="match status" value="1"/>
</dbReference>
<sequence length="1100" mass="124005">MADSREARFQQDIIDAMVAGGWQAGTASGYDRASALYTEDLLGYMREAWPERWEKFCKANPQAPESVFVQKVVRELERAGTLEVLRHGFKVPGVKFDLCSFQPDHGMNPDSLARYRANRLRVVPEVSYSPHASEKGKGGESAGQNYNPRLDLVLFVNGIPTATLELKSQFKQTVENAKRQYRQDRPIKDPVTRKPEPLLTFKRGALVHFAVSQAEVAMTTRLAGSSTYFLPFNRGTEEGGAGNPPAPDAQSYATAYLWEEVFAPDAWLKVLGRFLHLEQKTVEDFHGRRTTKETLIFPRYHQWEVVNRLVQATLAEGPGRRYLVQHSAGSGKSNSIAWAAHQLANLYAEDGTTNPSGTDLDSRRLARRADSKDGVRKLFNSVIVVTDRTVLDSQLQDTIYQFEHAHGVVCPITRDIGNQSKSEQLAEALASNTRIIIVTIQTFPALFDALDKRPQLAEGNYAVIADEAHSSQTGSSASKLKALLAAAGEATEGDNDREGVGELEVSAEAMLDAAVASRRPSERISYYAFTATPKAKTLELFGRVPDPTLPPSADNKPEPFHLYSMRQAIEEGFILDVLRNYVTYSTAWKLAHPEGEDQEVDSKKASRTLAKWVRLHPYNIAQRVEVIVEHYRDNVRHLLDGQAKAMVVTASRQEAVRYQLAMQAYIKAQGYDDVHPMVAFSGSVPPDEVIPEEVTETSRLLNPGLKGRDLAEAFDTDDFNVMIAANKFQTGFDQPKLCAMYVDKKLQGVDCVQTLSRLNRLFPGKQTFILDFYNDEQEILDAFAPYYRKAELADVSDPSVVYDLQRSLDASGIYHWPEVEGFARAFFDPNAPASSLSYHCRPAQDRFKQRYRLTLEQLQTWKEARQVAEQNGDDKGLKRAEQELKEAGTTRDELDLFRKNLQSFIRAYEFLSQIITFDDPELEQLCVYARHLYPLLRTDRLLEEETIDVSELELTHYRLTKREEKRLHLEEADGDYGLKPVSDVGSGKPHDPEKQRLAEIIDRLNDLYGAEVSDDDKLHFAKGIADRIERNEAVMAQVRNHSEDQVMHGLFPKRVTDAVLDAMSDHEKLSMPLLEDEEAGRQFALLILKLLAVREARAER</sequence>
<name>A0ABU1GJZ1_9GAMM</name>
<dbReference type="Pfam" id="PF18766">
    <property type="entry name" value="SWI2_SNF2"/>
    <property type="match status" value="1"/>
</dbReference>
<protein>
    <submittedName>
        <fullName evidence="2">DEAD/DEAH box helicase family protein</fullName>
    </submittedName>
</protein>